<accession>A0A1A3NM93</accession>
<gene>
    <name evidence="2" type="ORF">A5634_08460</name>
</gene>
<evidence type="ECO:0000313" key="2">
    <source>
        <dbReference type="EMBL" id="OBK22184.1"/>
    </source>
</evidence>
<proteinExistence type="predicted"/>
<evidence type="ECO:0000256" key="1">
    <source>
        <dbReference type="SAM" id="MobiDB-lite"/>
    </source>
</evidence>
<dbReference type="OrthoDB" id="4555700at2"/>
<comment type="caution">
    <text evidence="2">The sequence shown here is derived from an EMBL/GenBank/DDBJ whole genome shotgun (WGS) entry which is preliminary data.</text>
</comment>
<reference evidence="2 3" key="1">
    <citation type="submission" date="2016-06" db="EMBL/GenBank/DDBJ databases">
        <authorList>
            <person name="Kjaerup R.B."/>
            <person name="Dalgaard T.S."/>
            <person name="Juul-Madsen H.R."/>
        </authorList>
    </citation>
    <scope>NUCLEOTIDE SEQUENCE [LARGE SCALE GENOMIC DNA]</scope>
    <source>
        <strain evidence="2 3">1165133.8</strain>
    </source>
</reference>
<dbReference type="AlphaFoldDB" id="A0A1A3NM93"/>
<feature type="region of interest" description="Disordered" evidence="1">
    <location>
        <begin position="1"/>
        <end position="21"/>
    </location>
</feature>
<organism evidence="2 3">
    <name type="scientific">Mycobacterium asiaticum</name>
    <dbReference type="NCBI Taxonomy" id="1790"/>
    <lineage>
        <taxon>Bacteria</taxon>
        <taxon>Bacillati</taxon>
        <taxon>Actinomycetota</taxon>
        <taxon>Actinomycetes</taxon>
        <taxon>Mycobacteriales</taxon>
        <taxon>Mycobacteriaceae</taxon>
        <taxon>Mycobacterium</taxon>
    </lineage>
</organism>
<protein>
    <submittedName>
        <fullName evidence="2">Uncharacterized protein</fullName>
    </submittedName>
</protein>
<dbReference type="RefSeq" id="WP_065146128.1">
    <property type="nucleotide sequence ID" value="NZ_LZLS01000191.1"/>
</dbReference>
<evidence type="ECO:0000313" key="3">
    <source>
        <dbReference type="Proteomes" id="UP000093928"/>
    </source>
</evidence>
<sequence length="185" mass="19980">MVTPTFDISGHSGRGAARRTRSDDQLLRHRLDVIAADTADAVQTAGGWLFDRVMAGWQVNVLLPPHCDHRPLRILGAHVGDLASDLEDLDLDGPLSQGLAVSAQALTADDRVRELVHAALGNRLTEVALWGDARPLGVDRRLTRTEYQLGAAARAFKAQALRAAEIPCSAVSLVETLYTDAAWLD</sequence>
<name>A0A1A3NM93_MYCAS</name>
<dbReference type="EMBL" id="LZLS01000191">
    <property type="protein sequence ID" value="OBK22184.1"/>
    <property type="molecule type" value="Genomic_DNA"/>
</dbReference>
<dbReference type="Proteomes" id="UP000093928">
    <property type="component" value="Unassembled WGS sequence"/>
</dbReference>